<comment type="caution">
    <text evidence="2">The sequence shown here is derived from an EMBL/GenBank/DDBJ whole genome shotgun (WGS) entry which is preliminary data.</text>
</comment>
<evidence type="ECO:0000313" key="2">
    <source>
        <dbReference type="EMBL" id="KAG5596691.1"/>
    </source>
</evidence>
<feature type="region of interest" description="Disordered" evidence="1">
    <location>
        <begin position="1"/>
        <end position="28"/>
    </location>
</feature>
<accession>A0A9J5Y7L5</accession>
<evidence type="ECO:0000313" key="3">
    <source>
        <dbReference type="Proteomes" id="UP000824120"/>
    </source>
</evidence>
<keyword evidence="3" id="KW-1185">Reference proteome</keyword>
<proteinExistence type="predicted"/>
<dbReference type="AlphaFoldDB" id="A0A9J5Y7L5"/>
<feature type="compositionally biased region" description="Basic residues" evidence="1">
    <location>
        <begin position="7"/>
        <end position="21"/>
    </location>
</feature>
<dbReference type="Proteomes" id="UP000824120">
    <property type="component" value="Chromosome 7"/>
</dbReference>
<protein>
    <submittedName>
        <fullName evidence="2">Uncharacterized protein</fullName>
    </submittedName>
</protein>
<reference evidence="2 3" key="1">
    <citation type="submission" date="2020-09" db="EMBL/GenBank/DDBJ databases">
        <title>De no assembly of potato wild relative species, Solanum commersonii.</title>
        <authorList>
            <person name="Cho K."/>
        </authorList>
    </citation>
    <scope>NUCLEOTIDE SEQUENCE [LARGE SCALE GENOMIC DNA]</scope>
    <source>
        <strain evidence="2">LZ3.2</strain>
        <tissue evidence="2">Leaf</tissue>
    </source>
</reference>
<sequence length="100" mass="11498">MDETSKTRYKSHTQRRNRKPRIPTIERRLDRIRSTENGNESRNCAAAAEEEKKAEMNEIGEVNISLNRQDQMCVRPYSDTLDPMLIGPPIFFIFLGGGIS</sequence>
<organism evidence="2 3">
    <name type="scientific">Solanum commersonii</name>
    <name type="common">Commerson's wild potato</name>
    <name type="synonym">Commerson's nightshade</name>
    <dbReference type="NCBI Taxonomy" id="4109"/>
    <lineage>
        <taxon>Eukaryota</taxon>
        <taxon>Viridiplantae</taxon>
        <taxon>Streptophyta</taxon>
        <taxon>Embryophyta</taxon>
        <taxon>Tracheophyta</taxon>
        <taxon>Spermatophyta</taxon>
        <taxon>Magnoliopsida</taxon>
        <taxon>eudicotyledons</taxon>
        <taxon>Gunneridae</taxon>
        <taxon>Pentapetalae</taxon>
        <taxon>asterids</taxon>
        <taxon>lamiids</taxon>
        <taxon>Solanales</taxon>
        <taxon>Solanaceae</taxon>
        <taxon>Solanoideae</taxon>
        <taxon>Solaneae</taxon>
        <taxon>Solanum</taxon>
    </lineage>
</organism>
<gene>
    <name evidence="2" type="ORF">H5410_037923</name>
</gene>
<dbReference type="EMBL" id="JACXVP010000007">
    <property type="protein sequence ID" value="KAG5596691.1"/>
    <property type="molecule type" value="Genomic_DNA"/>
</dbReference>
<evidence type="ECO:0000256" key="1">
    <source>
        <dbReference type="SAM" id="MobiDB-lite"/>
    </source>
</evidence>
<name>A0A9J5Y7L5_SOLCO</name>